<dbReference type="Pfam" id="PF11153">
    <property type="entry name" value="DUF2931"/>
    <property type="match status" value="1"/>
</dbReference>
<keyword evidence="3" id="KW-1185">Reference proteome</keyword>
<organism evidence="2 3">
    <name type="scientific">Cellulophaga algicola (strain DSM 14237 / IC166 / ACAM 630)</name>
    <dbReference type="NCBI Taxonomy" id="688270"/>
    <lineage>
        <taxon>Bacteria</taxon>
        <taxon>Pseudomonadati</taxon>
        <taxon>Bacteroidota</taxon>
        <taxon>Flavobacteriia</taxon>
        <taxon>Flavobacteriales</taxon>
        <taxon>Flavobacteriaceae</taxon>
        <taxon>Cellulophaga</taxon>
    </lineage>
</organism>
<feature type="transmembrane region" description="Helical" evidence="1">
    <location>
        <begin position="43"/>
        <end position="65"/>
    </location>
</feature>
<feature type="transmembrane region" description="Helical" evidence="1">
    <location>
        <begin position="71"/>
        <end position="89"/>
    </location>
</feature>
<sequence length="438" mass="50424">MNYYLKTLLISAFIGFINILIYFVILDVSIVHNSSIIPKELGVIVLILIAIPIQFLILLVVGYFFDKSDNSIFITSILCILTCSLILWFTSAHDRAVFDNQQIYNQTENYEYNQGISVPEGYPIKLLSGSNFSLAVKSNRNPSTLLETDKVYYKQWGLSESTVKSESAGKAAVPNSLNLYWYSYVENKYYELNTEIDEEKISAYFRKGFVRDNQGKLTNAESVNGKYNDLFAGIAPGGDVVLWIGGVNQTDELAVFKANEISVNKIREEDIVNEEARKKVLNDTCTCVDNYQFRKIINNNKPIPFGIWTNKYRQKYNWKILVNDFGQGKSAYNLSFFNGEDFAIYNEDVLKLSYLKLVTPNYIIFTFIKNEQKYRAFIEFEEDEIFNHFEKLTENNKEEPLDFVINISSDLTEMSVQLVSKDTSLNFEKLKTASIRIR</sequence>
<gene>
    <name evidence="2" type="ordered locus">Celal_0703</name>
</gene>
<dbReference type="RefSeq" id="WP_013549528.1">
    <property type="nucleotide sequence ID" value="NC_014934.1"/>
</dbReference>
<evidence type="ECO:0008006" key="4">
    <source>
        <dbReference type="Google" id="ProtNLM"/>
    </source>
</evidence>
<proteinExistence type="predicted"/>
<name>E6XDC5_CELAD</name>
<accession>E6XDC5</accession>
<keyword evidence="1" id="KW-0472">Membrane</keyword>
<dbReference type="eggNOG" id="ENOG5030JUG">
    <property type="taxonomic scope" value="Bacteria"/>
</dbReference>
<dbReference type="AlphaFoldDB" id="E6XDC5"/>
<feature type="transmembrane region" description="Helical" evidence="1">
    <location>
        <begin position="12"/>
        <end position="31"/>
    </location>
</feature>
<dbReference type="HOGENOM" id="CLU_050989_1_0_10"/>
<dbReference type="Proteomes" id="UP000008634">
    <property type="component" value="Chromosome"/>
</dbReference>
<dbReference type="InterPro" id="IPR021326">
    <property type="entry name" value="DUF2931"/>
</dbReference>
<keyword evidence="1" id="KW-1133">Transmembrane helix</keyword>
<dbReference type="OrthoDB" id="5702951at2"/>
<keyword evidence="1" id="KW-0812">Transmembrane</keyword>
<evidence type="ECO:0000313" key="3">
    <source>
        <dbReference type="Proteomes" id="UP000008634"/>
    </source>
</evidence>
<dbReference type="KEGG" id="cao:Celal_0703"/>
<reference evidence="2 3" key="1">
    <citation type="journal article" date="2010" name="Stand. Genomic Sci.">
        <title>Complete genome sequence of Cellulophaga algicola type strain (IC166).</title>
        <authorList>
            <person name="Abt B."/>
            <person name="Lu M."/>
            <person name="Misra M."/>
            <person name="Han C."/>
            <person name="Nolan M."/>
            <person name="Lucas S."/>
            <person name="Hammon N."/>
            <person name="Deshpande S."/>
            <person name="Cheng J.F."/>
            <person name="Tapia R."/>
            <person name="Goodwin L."/>
            <person name="Pitluck S."/>
            <person name="Liolios K."/>
            <person name="Pagani I."/>
            <person name="Ivanova N."/>
            <person name="Mavromatis K."/>
            <person name="Ovchinikova G."/>
            <person name="Pati A."/>
            <person name="Chen A."/>
            <person name="Palaniappan K."/>
            <person name="Land M."/>
            <person name="Hauser L."/>
            <person name="Chang Y.J."/>
            <person name="Jeffries C.D."/>
            <person name="Detter J.C."/>
            <person name="Brambilla E."/>
            <person name="Rohde M."/>
            <person name="Tindall B.J."/>
            <person name="Goker M."/>
            <person name="Woyke T."/>
            <person name="Bristow J."/>
            <person name="Eisen J.A."/>
            <person name="Markowitz V."/>
            <person name="Hugenholtz P."/>
            <person name="Kyrpides N.C."/>
            <person name="Klenk H.P."/>
            <person name="Lapidus A."/>
        </authorList>
    </citation>
    <scope>NUCLEOTIDE SEQUENCE [LARGE SCALE GENOMIC DNA]</scope>
    <source>
        <strain evidence="3">DSM 14237 / IC166 / ACAM 630</strain>
    </source>
</reference>
<protein>
    <recommendedName>
        <fullName evidence="4">DUF2931 family protein</fullName>
    </recommendedName>
</protein>
<evidence type="ECO:0000313" key="2">
    <source>
        <dbReference type="EMBL" id="ADV48038.1"/>
    </source>
</evidence>
<dbReference type="EMBL" id="CP002453">
    <property type="protein sequence ID" value="ADV48038.1"/>
    <property type="molecule type" value="Genomic_DNA"/>
</dbReference>
<evidence type="ECO:0000256" key="1">
    <source>
        <dbReference type="SAM" id="Phobius"/>
    </source>
</evidence>